<feature type="transmembrane region" description="Helical" evidence="1">
    <location>
        <begin position="99"/>
        <end position="119"/>
    </location>
</feature>
<organism evidence="2 3">
    <name type="scientific">Croceimicrobium hydrocarbonivorans</name>
    <dbReference type="NCBI Taxonomy" id="2761580"/>
    <lineage>
        <taxon>Bacteria</taxon>
        <taxon>Pseudomonadati</taxon>
        <taxon>Bacteroidota</taxon>
        <taxon>Flavobacteriia</taxon>
        <taxon>Flavobacteriales</taxon>
        <taxon>Owenweeksiaceae</taxon>
        <taxon>Croceimicrobium</taxon>
    </lineage>
</organism>
<reference evidence="2 3" key="1">
    <citation type="submission" date="2020-08" db="EMBL/GenBank/DDBJ databases">
        <title>Croceimicrobium hydrocarbonivorans gen. nov., sp. nov., a novel marine bacterium isolated from a bacterial consortium that degrades polyethylene terephthalate.</title>
        <authorList>
            <person name="Liu R."/>
        </authorList>
    </citation>
    <scope>NUCLEOTIDE SEQUENCE [LARGE SCALE GENOMIC DNA]</scope>
    <source>
        <strain evidence="2 3">A20-9</strain>
    </source>
</reference>
<protein>
    <submittedName>
        <fullName evidence="2">Uncharacterized protein</fullName>
    </submittedName>
</protein>
<feature type="transmembrane region" description="Helical" evidence="1">
    <location>
        <begin position="166"/>
        <end position="191"/>
    </location>
</feature>
<dbReference type="KEGG" id="chyd:H4K34_05275"/>
<keyword evidence="3" id="KW-1185">Reference proteome</keyword>
<feature type="transmembrane region" description="Helical" evidence="1">
    <location>
        <begin position="131"/>
        <end position="154"/>
    </location>
</feature>
<dbReference type="AlphaFoldDB" id="A0A7H0VHQ3"/>
<keyword evidence="1" id="KW-0812">Transmembrane</keyword>
<sequence length="388" mass="45463">MKFKIRSWSLTVYLGIIAALIGLLLRSYFVWPQAFNFRFMLHAHSHAMLLAWLLGALILIIYQQWEIKLSQSTKILFYGLALSVVGMLCSFPFQGYAAISISFSTLHLWLSYVLFYRLFRALKNRGPSAKLLRTGIVLFYLSSLGPYCLGPLMANEMQSSPWYDQAIYFYLHFLYNGSFFFFLLAIIVHKLKLFSDGKGFQHFYLPMLWGSIFSYALNLEYSFDQSWIYLLAALGSTAQLYAGIRFIKAVFRKRISNHLKLILFLLFFKWIFQILGSTPLIAEQIQFNRFLLIAYLHFIFLGIYTPFIWEMLKKRIPAFNKWMIAYWLLFILSEIALIAPSLKLTPGFQSWPILTFYIYAGFVSIWLILAFSYLKNLRKNTSYHLESN</sequence>
<feature type="transmembrane region" description="Helical" evidence="1">
    <location>
        <begin position="354"/>
        <end position="374"/>
    </location>
</feature>
<dbReference type="EMBL" id="CP060139">
    <property type="protein sequence ID" value="QNR25251.1"/>
    <property type="molecule type" value="Genomic_DNA"/>
</dbReference>
<keyword evidence="1" id="KW-1133">Transmembrane helix</keyword>
<feature type="transmembrane region" description="Helical" evidence="1">
    <location>
        <begin position="75"/>
        <end position="93"/>
    </location>
</feature>
<dbReference type="RefSeq" id="WP_210759778.1">
    <property type="nucleotide sequence ID" value="NZ_CP060139.1"/>
</dbReference>
<evidence type="ECO:0000313" key="3">
    <source>
        <dbReference type="Proteomes" id="UP000516305"/>
    </source>
</evidence>
<feature type="transmembrane region" description="Helical" evidence="1">
    <location>
        <begin position="324"/>
        <end position="342"/>
    </location>
</feature>
<feature type="transmembrane region" description="Helical" evidence="1">
    <location>
        <begin position="203"/>
        <end position="221"/>
    </location>
</feature>
<evidence type="ECO:0000256" key="1">
    <source>
        <dbReference type="SAM" id="Phobius"/>
    </source>
</evidence>
<keyword evidence="1" id="KW-0472">Membrane</keyword>
<evidence type="ECO:0000313" key="2">
    <source>
        <dbReference type="EMBL" id="QNR25251.1"/>
    </source>
</evidence>
<dbReference type="Proteomes" id="UP000516305">
    <property type="component" value="Chromosome"/>
</dbReference>
<feature type="transmembrane region" description="Helical" evidence="1">
    <location>
        <begin position="259"/>
        <end position="278"/>
    </location>
</feature>
<name>A0A7H0VHQ3_9FLAO</name>
<feature type="transmembrane region" description="Helical" evidence="1">
    <location>
        <begin position="290"/>
        <end position="312"/>
    </location>
</feature>
<gene>
    <name evidence="2" type="ORF">H4K34_05275</name>
</gene>
<feature type="transmembrane region" description="Helical" evidence="1">
    <location>
        <begin position="43"/>
        <end position="63"/>
    </location>
</feature>
<proteinExistence type="predicted"/>
<feature type="transmembrane region" description="Helical" evidence="1">
    <location>
        <begin position="227"/>
        <end position="247"/>
    </location>
</feature>
<feature type="transmembrane region" description="Helical" evidence="1">
    <location>
        <begin position="12"/>
        <end position="31"/>
    </location>
</feature>
<accession>A0A7H0VHQ3</accession>